<dbReference type="EMBL" id="JBGMDY010000009">
    <property type="protein sequence ID" value="KAL2323482.1"/>
    <property type="molecule type" value="Genomic_DNA"/>
</dbReference>
<evidence type="ECO:0000313" key="1">
    <source>
        <dbReference type="EMBL" id="KAL2323482.1"/>
    </source>
</evidence>
<accession>A0ABD1LIY1</accession>
<dbReference type="AlphaFoldDB" id="A0ABD1LIY1"/>
<evidence type="ECO:0000313" key="2">
    <source>
        <dbReference type="Proteomes" id="UP001603857"/>
    </source>
</evidence>
<reference evidence="1 2" key="1">
    <citation type="submission" date="2024-08" db="EMBL/GenBank/DDBJ databases">
        <title>Insights into the chromosomal genome structure of Flemingia macrophylla.</title>
        <authorList>
            <person name="Ding Y."/>
            <person name="Zhao Y."/>
            <person name="Bi W."/>
            <person name="Wu M."/>
            <person name="Zhao G."/>
            <person name="Gong Y."/>
            <person name="Li W."/>
            <person name="Zhang P."/>
        </authorList>
    </citation>
    <scope>NUCLEOTIDE SEQUENCE [LARGE SCALE GENOMIC DNA]</scope>
    <source>
        <strain evidence="1">DYQJB</strain>
        <tissue evidence="1">Leaf</tissue>
    </source>
</reference>
<proteinExistence type="predicted"/>
<keyword evidence="2" id="KW-1185">Reference proteome</keyword>
<dbReference type="Proteomes" id="UP001603857">
    <property type="component" value="Unassembled WGS sequence"/>
</dbReference>
<protein>
    <submittedName>
        <fullName evidence="1">Uncharacterized protein</fullName>
    </submittedName>
</protein>
<gene>
    <name evidence="1" type="ORF">Fmac_027861</name>
</gene>
<organism evidence="1 2">
    <name type="scientific">Flemingia macrophylla</name>
    <dbReference type="NCBI Taxonomy" id="520843"/>
    <lineage>
        <taxon>Eukaryota</taxon>
        <taxon>Viridiplantae</taxon>
        <taxon>Streptophyta</taxon>
        <taxon>Embryophyta</taxon>
        <taxon>Tracheophyta</taxon>
        <taxon>Spermatophyta</taxon>
        <taxon>Magnoliopsida</taxon>
        <taxon>eudicotyledons</taxon>
        <taxon>Gunneridae</taxon>
        <taxon>Pentapetalae</taxon>
        <taxon>rosids</taxon>
        <taxon>fabids</taxon>
        <taxon>Fabales</taxon>
        <taxon>Fabaceae</taxon>
        <taxon>Papilionoideae</taxon>
        <taxon>50 kb inversion clade</taxon>
        <taxon>NPAAA clade</taxon>
        <taxon>indigoferoid/millettioid clade</taxon>
        <taxon>Phaseoleae</taxon>
        <taxon>Flemingia</taxon>
    </lineage>
</organism>
<comment type="caution">
    <text evidence="1">The sequence shown here is derived from an EMBL/GenBank/DDBJ whole genome shotgun (WGS) entry which is preliminary data.</text>
</comment>
<name>A0ABD1LIY1_9FABA</name>
<sequence length="49" mass="5300">MIAGTSLLIDAVPAFLDKLLKMHKVTSDSDGRNSETASLWDTFTCSLAK</sequence>